<dbReference type="EMBL" id="ML208578">
    <property type="protein sequence ID" value="TFK62485.1"/>
    <property type="molecule type" value="Genomic_DNA"/>
</dbReference>
<dbReference type="Proteomes" id="UP000308600">
    <property type="component" value="Unassembled WGS sequence"/>
</dbReference>
<name>A0ACD3A9S4_9AGAR</name>
<reference evidence="1 2" key="1">
    <citation type="journal article" date="2019" name="Nat. Ecol. Evol.">
        <title>Megaphylogeny resolves global patterns of mushroom evolution.</title>
        <authorList>
            <person name="Varga T."/>
            <person name="Krizsan K."/>
            <person name="Foldi C."/>
            <person name="Dima B."/>
            <person name="Sanchez-Garcia M."/>
            <person name="Sanchez-Ramirez S."/>
            <person name="Szollosi G.J."/>
            <person name="Szarkandi J.G."/>
            <person name="Papp V."/>
            <person name="Albert L."/>
            <person name="Andreopoulos W."/>
            <person name="Angelini C."/>
            <person name="Antonin V."/>
            <person name="Barry K.W."/>
            <person name="Bougher N.L."/>
            <person name="Buchanan P."/>
            <person name="Buyck B."/>
            <person name="Bense V."/>
            <person name="Catcheside P."/>
            <person name="Chovatia M."/>
            <person name="Cooper J."/>
            <person name="Damon W."/>
            <person name="Desjardin D."/>
            <person name="Finy P."/>
            <person name="Geml J."/>
            <person name="Haridas S."/>
            <person name="Hughes K."/>
            <person name="Justo A."/>
            <person name="Karasinski D."/>
            <person name="Kautmanova I."/>
            <person name="Kiss B."/>
            <person name="Kocsube S."/>
            <person name="Kotiranta H."/>
            <person name="LaButti K.M."/>
            <person name="Lechner B.E."/>
            <person name="Liimatainen K."/>
            <person name="Lipzen A."/>
            <person name="Lukacs Z."/>
            <person name="Mihaltcheva S."/>
            <person name="Morgado L.N."/>
            <person name="Niskanen T."/>
            <person name="Noordeloos M.E."/>
            <person name="Ohm R.A."/>
            <person name="Ortiz-Santana B."/>
            <person name="Ovrebo C."/>
            <person name="Racz N."/>
            <person name="Riley R."/>
            <person name="Savchenko A."/>
            <person name="Shiryaev A."/>
            <person name="Soop K."/>
            <person name="Spirin V."/>
            <person name="Szebenyi C."/>
            <person name="Tomsovsky M."/>
            <person name="Tulloss R.E."/>
            <person name="Uehling J."/>
            <person name="Grigoriev I.V."/>
            <person name="Vagvolgyi C."/>
            <person name="Papp T."/>
            <person name="Martin F.M."/>
            <person name="Miettinen O."/>
            <person name="Hibbett D.S."/>
            <person name="Nagy L.G."/>
        </authorList>
    </citation>
    <scope>NUCLEOTIDE SEQUENCE [LARGE SCALE GENOMIC DNA]</scope>
    <source>
        <strain evidence="1 2">NL-1719</strain>
    </source>
</reference>
<proteinExistence type="predicted"/>
<keyword evidence="2" id="KW-1185">Reference proteome</keyword>
<sequence>MTILITGGTGKTGTVLAKKLHDAGHSVLLASRSGSAPEHLKGVKFDWFDPSTFENPFNADGGIDKVYLLGPRTTDVLAALKPFIDLAVSKGVKRFVLLSATSLPKGGHATGKVHEYLDGLKGIDYGVLRPTWFFENFETTLLQSIRDKDELVTATQDGKVPLIAVDDITDVAFDLLTTAKIENPDVLIVGPDLLTYDQAAEILSGALGRKINHRKITGPELAQVWKSYGAPDDLANMLVSLNVAVAEGKEEKVVEAENKYVGKLHLVDWVEQRKYIWNKA</sequence>
<organism evidence="1 2">
    <name type="scientific">Pluteus cervinus</name>
    <dbReference type="NCBI Taxonomy" id="181527"/>
    <lineage>
        <taxon>Eukaryota</taxon>
        <taxon>Fungi</taxon>
        <taxon>Dikarya</taxon>
        <taxon>Basidiomycota</taxon>
        <taxon>Agaricomycotina</taxon>
        <taxon>Agaricomycetes</taxon>
        <taxon>Agaricomycetidae</taxon>
        <taxon>Agaricales</taxon>
        <taxon>Pluteineae</taxon>
        <taxon>Pluteaceae</taxon>
        <taxon>Pluteus</taxon>
    </lineage>
</organism>
<accession>A0ACD3A9S4</accession>
<evidence type="ECO:0000313" key="1">
    <source>
        <dbReference type="EMBL" id="TFK62485.1"/>
    </source>
</evidence>
<gene>
    <name evidence="1" type="ORF">BDN72DRAFT_848651</name>
</gene>
<evidence type="ECO:0000313" key="2">
    <source>
        <dbReference type="Proteomes" id="UP000308600"/>
    </source>
</evidence>
<protein>
    <submittedName>
        <fullName evidence="1">NAD(P)-binding protein</fullName>
    </submittedName>
</protein>